<gene>
    <name evidence="6" type="ORF">PGLA1383_LOCUS928</name>
</gene>
<feature type="chain" id="PRO_5032476030" description="NADP-dependent oxidoreductase domain-containing protein" evidence="4">
    <location>
        <begin position="29"/>
        <end position="341"/>
    </location>
</feature>
<dbReference type="InterPro" id="IPR023210">
    <property type="entry name" value="NADP_OxRdtase_dom"/>
</dbReference>
<evidence type="ECO:0000256" key="3">
    <source>
        <dbReference type="ARBA" id="ARBA00023002"/>
    </source>
</evidence>
<evidence type="ECO:0000256" key="4">
    <source>
        <dbReference type="SAM" id="SignalP"/>
    </source>
</evidence>
<dbReference type="AlphaFoldDB" id="A0A813D8E6"/>
<dbReference type="InterPro" id="IPR018170">
    <property type="entry name" value="Aldo/ket_reductase_CS"/>
</dbReference>
<dbReference type="PROSITE" id="PS00062">
    <property type="entry name" value="ALDOKETO_REDUCTASE_2"/>
    <property type="match status" value="1"/>
</dbReference>
<dbReference type="GO" id="GO:0016616">
    <property type="term" value="F:oxidoreductase activity, acting on the CH-OH group of donors, NAD or NADP as acceptor"/>
    <property type="evidence" value="ECO:0007669"/>
    <property type="project" value="UniProtKB-ARBA"/>
</dbReference>
<keyword evidence="2" id="KW-0521">NADP</keyword>
<dbReference type="Proteomes" id="UP000654075">
    <property type="component" value="Unassembled WGS sequence"/>
</dbReference>
<sequence>MGPRRCRSAALAASGVVALAGALSRCWAQLGEGRRASLTAAGAATAVGLSQPQKVFGAPAQEIFDSVGGSEQSVVLKNGLIFPKASFGPQAYSFNGDGKARELTQAAVLKGYRNFFSSVDAHNQRGFAQGIQDSAIARQDLFICGSVDTKGVKGFDKAYRETKKGCDENLQAFAAGGIDYVDMIMLDYPAADCDSIKGQWKAFEEMLAAGKTRSLGVSNFGLTQLDCILKDPSLTPPAVNQLRYNAEAYDPATAAAIVAENRKRGVAVQAWSPLRVSDRKKKLAEEIGKAYGKTFAQVLLRWIIQMGATYTTQSSKIDRLGENVDIFDFALSDSDMQRLSA</sequence>
<dbReference type="PANTHER" id="PTHR43827">
    <property type="entry name" value="2,5-DIKETO-D-GLUCONIC ACID REDUCTASE"/>
    <property type="match status" value="1"/>
</dbReference>
<dbReference type="CDD" id="cd19071">
    <property type="entry name" value="AKR_AKR1-5-like"/>
    <property type="match status" value="1"/>
</dbReference>
<comment type="similarity">
    <text evidence="1">Belongs to the aldo/keto reductase family.</text>
</comment>
<reference evidence="6" key="1">
    <citation type="submission" date="2021-02" db="EMBL/GenBank/DDBJ databases">
        <authorList>
            <person name="Dougan E. K."/>
            <person name="Rhodes N."/>
            <person name="Thang M."/>
            <person name="Chan C."/>
        </authorList>
    </citation>
    <scope>NUCLEOTIDE SEQUENCE</scope>
</reference>
<dbReference type="InterPro" id="IPR020471">
    <property type="entry name" value="AKR"/>
</dbReference>
<comment type="caution">
    <text evidence="6">The sequence shown here is derived from an EMBL/GenBank/DDBJ whole genome shotgun (WGS) entry which is preliminary data.</text>
</comment>
<feature type="domain" description="NADP-dependent oxidoreductase" evidence="5">
    <location>
        <begin position="100"/>
        <end position="339"/>
    </location>
</feature>
<dbReference type="PRINTS" id="PR00069">
    <property type="entry name" value="ALDKETRDTASE"/>
</dbReference>
<dbReference type="InterPro" id="IPR036812">
    <property type="entry name" value="NAD(P)_OxRdtase_dom_sf"/>
</dbReference>
<organism evidence="6 7">
    <name type="scientific">Polarella glacialis</name>
    <name type="common">Dinoflagellate</name>
    <dbReference type="NCBI Taxonomy" id="89957"/>
    <lineage>
        <taxon>Eukaryota</taxon>
        <taxon>Sar</taxon>
        <taxon>Alveolata</taxon>
        <taxon>Dinophyceae</taxon>
        <taxon>Suessiales</taxon>
        <taxon>Suessiaceae</taxon>
        <taxon>Polarella</taxon>
    </lineage>
</organism>
<dbReference type="OMA" id="WASFESM"/>
<accession>A0A813D8E6</accession>
<keyword evidence="3" id="KW-0560">Oxidoreductase</keyword>
<feature type="signal peptide" evidence="4">
    <location>
        <begin position="1"/>
        <end position="28"/>
    </location>
</feature>
<keyword evidence="7" id="KW-1185">Reference proteome</keyword>
<dbReference type="OrthoDB" id="416253at2759"/>
<evidence type="ECO:0000259" key="5">
    <source>
        <dbReference type="Pfam" id="PF00248"/>
    </source>
</evidence>
<evidence type="ECO:0000256" key="1">
    <source>
        <dbReference type="ARBA" id="ARBA00007905"/>
    </source>
</evidence>
<protein>
    <recommendedName>
        <fullName evidence="5">NADP-dependent oxidoreductase domain-containing protein</fullName>
    </recommendedName>
</protein>
<dbReference type="Gene3D" id="3.20.20.100">
    <property type="entry name" value="NADP-dependent oxidoreductase domain"/>
    <property type="match status" value="1"/>
</dbReference>
<dbReference type="PANTHER" id="PTHR43827:SF3">
    <property type="entry name" value="NADP-DEPENDENT OXIDOREDUCTASE DOMAIN-CONTAINING PROTEIN"/>
    <property type="match status" value="1"/>
</dbReference>
<dbReference type="Pfam" id="PF00248">
    <property type="entry name" value="Aldo_ket_red"/>
    <property type="match status" value="1"/>
</dbReference>
<evidence type="ECO:0000313" key="6">
    <source>
        <dbReference type="EMBL" id="CAE8581920.1"/>
    </source>
</evidence>
<keyword evidence="4" id="KW-0732">Signal</keyword>
<name>A0A813D8E6_POLGL</name>
<dbReference type="SUPFAM" id="SSF51430">
    <property type="entry name" value="NAD(P)-linked oxidoreductase"/>
    <property type="match status" value="1"/>
</dbReference>
<proteinExistence type="inferred from homology"/>
<dbReference type="EMBL" id="CAJNNV010000234">
    <property type="protein sequence ID" value="CAE8581920.1"/>
    <property type="molecule type" value="Genomic_DNA"/>
</dbReference>
<evidence type="ECO:0000313" key="7">
    <source>
        <dbReference type="Proteomes" id="UP000654075"/>
    </source>
</evidence>
<evidence type="ECO:0000256" key="2">
    <source>
        <dbReference type="ARBA" id="ARBA00022857"/>
    </source>
</evidence>